<dbReference type="PROSITE" id="PS51704">
    <property type="entry name" value="GP_PDE"/>
    <property type="match status" value="1"/>
</dbReference>
<dbReference type="Gene3D" id="3.20.20.190">
    <property type="entry name" value="Phosphatidylinositol (PI) phosphodiesterase"/>
    <property type="match status" value="1"/>
</dbReference>
<evidence type="ECO:0000259" key="1">
    <source>
        <dbReference type="PROSITE" id="PS51704"/>
    </source>
</evidence>
<dbReference type="Proteomes" id="UP000265703">
    <property type="component" value="Unassembled WGS sequence"/>
</dbReference>
<dbReference type="GO" id="GO:0008081">
    <property type="term" value="F:phosphoric diester hydrolase activity"/>
    <property type="evidence" value="ECO:0007669"/>
    <property type="project" value="InterPro"/>
</dbReference>
<organism evidence="2 3">
    <name type="scientific">Glomus cerebriforme</name>
    <dbReference type="NCBI Taxonomy" id="658196"/>
    <lineage>
        <taxon>Eukaryota</taxon>
        <taxon>Fungi</taxon>
        <taxon>Fungi incertae sedis</taxon>
        <taxon>Mucoromycota</taxon>
        <taxon>Glomeromycotina</taxon>
        <taxon>Glomeromycetes</taxon>
        <taxon>Glomerales</taxon>
        <taxon>Glomeraceae</taxon>
        <taxon>Glomus</taxon>
    </lineage>
</organism>
<dbReference type="GO" id="GO:0006629">
    <property type="term" value="P:lipid metabolic process"/>
    <property type="evidence" value="ECO:0007669"/>
    <property type="project" value="InterPro"/>
</dbReference>
<feature type="domain" description="GP-PDE" evidence="1">
    <location>
        <begin position="19"/>
        <end position="258"/>
    </location>
</feature>
<dbReference type="OrthoDB" id="1470350at2759"/>
<reference evidence="2 3" key="1">
    <citation type="submission" date="2018-06" db="EMBL/GenBank/DDBJ databases">
        <title>Comparative genomics reveals the genomic features of Rhizophagus irregularis, R. cerebriforme, R. diaphanum and Gigaspora rosea, and their symbiotic lifestyle signature.</title>
        <authorList>
            <person name="Morin E."/>
            <person name="San Clemente H."/>
            <person name="Chen E.C.H."/>
            <person name="De La Providencia I."/>
            <person name="Hainaut M."/>
            <person name="Kuo A."/>
            <person name="Kohler A."/>
            <person name="Murat C."/>
            <person name="Tang N."/>
            <person name="Roy S."/>
            <person name="Loubradou J."/>
            <person name="Henrissat B."/>
            <person name="Grigoriev I.V."/>
            <person name="Corradi N."/>
            <person name="Roux C."/>
            <person name="Martin F.M."/>
        </authorList>
    </citation>
    <scope>NUCLEOTIDE SEQUENCE [LARGE SCALE GENOMIC DNA]</scope>
    <source>
        <strain evidence="2 3">DAOM 227022</strain>
    </source>
</reference>
<evidence type="ECO:0000313" key="2">
    <source>
        <dbReference type="EMBL" id="RIA89848.1"/>
    </source>
</evidence>
<keyword evidence="3" id="KW-1185">Reference proteome</keyword>
<dbReference type="Pfam" id="PF03009">
    <property type="entry name" value="GDPD"/>
    <property type="match status" value="1"/>
</dbReference>
<gene>
    <name evidence="2" type="ORF">C1645_771225</name>
</gene>
<dbReference type="EMBL" id="QKYT01000202">
    <property type="protein sequence ID" value="RIA89848.1"/>
    <property type="molecule type" value="Genomic_DNA"/>
</dbReference>
<dbReference type="SUPFAM" id="SSF51695">
    <property type="entry name" value="PLC-like phosphodiesterases"/>
    <property type="match status" value="1"/>
</dbReference>
<proteinExistence type="predicted"/>
<dbReference type="PANTHER" id="PTHR43805">
    <property type="entry name" value="GLYCEROPHOSPHORYL DIESTER PHOSPHODIESTERASE"/>
    <property type="match status" value="1"/>
</dbReference>
<sequence>MDSQSVKRCDFGISRIGRPFIVGHRGASANYPENTVLSIEQAIADGADAVEFDIHPTLDNELIIIHDPSLDRTTTGNGMISDKKYFGDIEFLTTKQEPRCSIARFQDVFDLLLKPENSHVWAVIDIKVYLSPKVLITLNKILKSYDEDLSVFSKRIALGIWHPKFISYARTYLSDIPIVHIGVSLAIAEDYFSDVDGYNLRYIALSGYNGRKFIEEAHNKGKPVFVWTVNEENHAKNCHNWGIDAIMTDKTKFFVDFFKDFNENEQEYKGNELIRRKFLNVSKEKWYTSWSYFGLRLIFNLIARWKHYKFGNI</sequence>
<evidence type="ECO:0000313" key="3">
    <source>
        <dbReference type="Proteomes" id="UP000265703"/>
    </source>
</evidence>
<accession>A0A397SV52</accession>
<dbReference type="PANTHER" id="PTHR43805:SF1">
    <property type="entry name" value="GP-PDE DOMAIN-CONTAINING PROTEIN"/>
    <property type="match status" value="1"/>
</dbReference>
<comment type="caution">
    <text evidence="2">The sequence shown here is derived from an EMBL/GenBank/DDBJ whole genome shotgun (WGS) entry which is preliminary data.</text>
</comment>
<dbReference type="InterPro" id="IPR017946">
    <property type="entry name" value="PLC-like_Pdiesterase_TIM-brl"/>
</dbReference>
<dbReference type="AlphaFoldDB" id="A0A397SV52"/>
<dbReference type="STRING" id="658196.A0A397SV52"/>
<name>A0A397SV52_9GLOM</name>
<dbReference type="InterPro" id="IPR030395">
    <property type="entry name" value="GP_PDE_dom"/>
</dbReference>
<protein>
    <submittedName>
        <fullName evidence="2">PLC-like phosphodiesterase</fullName>
    </submittedName>
</protein>